<reference evidence="2 3" key="1">
    <citation type="submission" date="2024-09" db="EMBL/GenBank/DDBJ databases">
        <authorList>
            <person name="Sun Q."/>
            <person name="Mori K."/>
        </authorList>
    </citation>
    <scope>NUCLEOTIDE SEQUENCE [LARGE SCALE GENOMIC DNA]</scope>
    <source>
        <strain evidence="2 3">JCM 4414</strain>
    </source>
</reference>
<dbReference type="Proteomes" id="UP001589716">
    <property type="component" value="Unassembled WGS sequence"/>
</dbReference>
<evidence type="ECO:0008006" key="4">
    <source>
        <dbReference type="Google" id="ProtNLM"/>
    </source>
</evidence>
<evidence type="ECO:0000313" key="3">
    <source>
        <dbReference type="Proteomes" id="UP001589716"/>
    </source>
</evidence>
<comment type="caution">
    <text evidence="2">The sequence shown here is derived from an EMBL/GenBank/DDBJ whole genome shotgun (WGS) entry which is preliminary data.</text>
</comment>
<gene>
    <name evidence="2" type="ORF">ACFFTP_25295</name>
</gene>
<feature type="region of interest" description="Disordered" evidence="1">
    <location>
        <begin position="25"/>
        <end position="52"/>
    </location>
</feature>
<accession>A0ABV5QXW6</accession>
<dbReference type="EMBL" id="JBHMCT010000016">
    <property type="protein sequence ID" value="MFB9557491.1"/>
    <property type="molecule type" value="Genomic_DNA"/>
</dbReference>
<organism evidence="2 3">
    <name type="scientific">Streptomyces roseoviridis</name>
    <dbReference type="NCBI Taxonomy" id="67361"/>
    <lineage>
        <taxon>Bacteria</taxon>
        <taxon>Bacillati</taxon>
        <taxon>Actinomycetota</taxon>
        <taxon>Actinomycetes</taxon>
        <taxon>Kitasatosporales</taxon>
        <taxon>Streptomycetaceae</taxon>
        <taxon>Streptomyces</taxon>
    </lineage>
</organism>
<dbReference type="RefSeq" id="WP_345485431.1">
    <property type="nucleotide sequence ID" value="NZ_BAAAWU010000001.1"/>
</dbReference>
<evidence type="ECO:0000256" key="1">
    <source>
        <dbReference type="SAM" id="MobiDB-lite"/>
    </source>
</evidence>
<name>A0ABV5QXW6_9ACTN</name>
<protein>
    <recommendedName>
        <fullName evidence="4">Cysteine-rich CPCC domain-containing protein</fullName>
    </recommendedName>
</protein>
<keyword evidence="3" id="KW-1185">Reference proteome</keyword>
<evidence type="ECO:0000313" key="2">
    <source>
        <dbReference type="EMBL" id="MFB9557491.1"/>
    </source>
</evidence>
<proteinExistence type="predicted"/>
<sequence length="182" mass="19358">MDILICAACARPLTDAVRLMDAVPDLPPWDGSPGPDGLRRSPATMPRGRYAVQPDHRGAPFVPCPEEDEDAYDGIHPGGPWASDERGWLVSAGPRNQYVLHLDDVLPLDLHPEPLRSSGCCGAAGADGPNRVCACGAEVATLYADCSTPYEILFAPGAVRVVPAPRPGGPIPDHPRSCRTYE</sequence>